<dbReference type="PANTHER" id="PTHR12112">
    <property type="entry name" value="BNIP - RELATED"/>
    <property type="match status" value="1"/>
</dbReference>
<keyword evidence="2" id="KW-0479">Metal-binding</keyword>
<dbReference type="Gene3D" id="3.90.1640.10">
    <property type="entry name" value="inorganic pyrophosphatase (n-terminal core)"/>
    <property type="match status" value="1"/>
</dbReference>
<dbReference type="AlphaFoldDB" id="A0A0F7SY43"/>
<evidence type="ECO:0000256" key="2">
    <source>
        <dbReference type="ARBA" id="ARBA00022723"/>
    </source>
</evidence>
<proteinExistence type="predicted"/>
<name>A0A0F7SY43_PHARH</name>
<dbReference type="PANTHER" id="PTHR12112:SF39">
    <property type="entry name" value="EG:152A3.5 PROTEIN (FBGN0003116_PN PROTEIN)"/>
    <property type="match status" value="1"/>
</dbReference>
<dbReference type="GO" id="GO:0046872">
    <property type="term" value="F:metal ion binding"/>
    <property type="evidence" value="ECO:0007669"/>
    <property type="project" value="UniProtKB-KW"/>
</dbReference>
<dbReference type="InterPro" id="IPR038763">
    <property type="entry name" value="DHH_sf"/>
</dbReference>
<reference evidence="7" key="1">
    <citation type="submission" date="2014-08" db="EMBL/GenBank/DDBJ databases">
        <authorList>
            <person name="Sharma Rahul"/>
            <person name="Thines Marco"/>
        </authorList>
    </citation>
    <scope>NUCLEOTIDE SEQUENCE</scope>
</reference>
<evidence type="ECO:0000256" key="1">
    <source>
        <dbReference type="ARBA" id="ARBA00001936"/>
    </source>
</evidence>
<dbReference type="Pfam" id="PF01368">
    <property type="entry name" value="DHH"/>
    <property type="match status" value="1"/>
</dbReference>
<feature type="chain" id="PRO_5002522223" evidence="5">
    <location>
        <begin position="24"/>
        <end position="621"/>
    </location>
</feature>
<dbReference type="Gene3D" id="3.10.310.20">
    <property type="entry name" value="DHHA2 domain"/>
    <property type="match status" value="1"/>
</dbReference>
<evidence type="ECO:0000259" key="6">
    <source>
        <dbReference type="SMART" id="SM01131"/>
    </source>
</evidence>
<protein>
    <submittedName>
        <fullName evidence="7">Exopolyphosphatases and related proteins</fullName>
    </submittedName>
</protein>
<dbReference type="SMART" id="SM01131">
    <property type="entry name" value="DHHA2"/>
    <property type="match status" value="1"/>
</dbReference>
<dbReference type="InterPro" id="IPR038222">
    <property type="entry name" value="DHHA2_dom_sf"/>
</dbReference>
<feature type="signal peptide" evidence="5">
    <location>
        <begin position="1"/>
        <end position="23"/>
    </location>
</feature>
<sequence>MRSPKRLVLIALSFLLSVGILLALAILQQESNSILDPEWMKKALCSFPNALCSSSSSSVSILGSSTAKTATEALVVKSTLKSSSKIFVKPTSFQTVSIPSSIITRPLSTASTTTTTTAMTATSTNNITLPQENKNGESKGSLVGDSLLSLREMFLDDIKAGKANGWTIVMGNEAGDLDSLACALTYAFLSTTLLAKPKHIALVQTPRAELSLRPENTLVLANVSIESSSLLCVDDLPIEPAELVRQGVKLALVDHNRVTSKWIPELGSSIPTGTEGSVEIEAVVDHHADEGLYKEADPRIVNTGAGSCSSLVALYFQSVLPSPSGSSSPSSMSTVGLGGQPLIPKELATLLLSAILIDTSGLKENGKATDRDWKAVEYLYPYSHLNPDDLAKTGHDLSILESDPDSSSDENEGSVKLLPDLLAWSALLSTTKKNVSHFSTEDLLARDYKQYSFRSPILPISKEITLGLASVPLGLDSWLTRSNPRTPWSSVLQSLESFATTHQLDLLGVMTTFKSKNKTKVKGGESGGKEKSKSRRELLLFAPTTEGGLELVWEDLVSRLEQEDVLDLQPWKAVANAEEGEGAGKVWGKKEATGRIWKQGNAGATRKTMAPVMKAILEGTT</sequence>
<dbReference type="GO" id="GO:0005737">
    <property type="term" value="C:cytoplasm"/>
    <property type="evidence" value="ECO:0007669"/>
    <property type="project" value="InterPro"/>
</dbReference>
<dbReference type="Pfam" id="PF02833">
    <property type="entry name" value="DHHA2"/>
    <property type="match status" value="1"/>
</dbReference>
<evidence type="ECO:0000256" key="5">
    <source>
        <dbReference type="SAM" id="SignalP"/>
    </source>
</evidence>
<keyword evidence="4" id="KW-0464">Manganese</keyword>
<evidence type="ECO:0000256" key="3">
    <source>
        <dbReference type="ARBA" id="ARBA00022801"/>
    </source>
</evidence>
<dbReference type="InterPro" id="IPR001667">
    <property type="entry name" value="DDH_dom"/>
</dbReference>
<keyword evidence="3" id="KW-0378">Hydrolase</keyword>
<comment type="cofactor">
    <cofactor evidence="1">
        <name>Mn(2+)</name>
        <dbReference type="ChEBI" id="CHEBI:29035"/>
    </cofactor>
</comment>
<dbReference type="InterPro" id="IPR004097">
    <property type="entry name" value="DHHA2"/>
</dbReference>
<keyword evidence="5" id="KW-0732">Signal</keyword>
<dbReference type="SUPFAM" id="SSF64182">
    <property type="entry name" value="DHH phosphoesterases"/>
    <property type="match status" value="1"/>
</dbReference>
<dbReference type="GO" id="GO:0004309">
    <property type="term" value="F:exopolyphosphatase activity"/>
    <property type="evidence" value="ECO:0007669"/>
    <property type="project" value="TreeGrafter"/>
</dbReference>
<evidence type="ECO:0000313" key="7">
    <source>
        <dbReference type="EMBL" id="CED85193.1"/>
    </source>
</evidence>
<accession>A0A0F7SY43</accession>
<evidence type="ECO:0000256" key="4">
    <source>
        <dbReference type="ARBA" id="ARBA00023211"/>
    </source>
</evidence>
<organism evidence="7">
    <name type="scientific">Phaffia rhodozyma</name>
    <name type="common">Yeast</name>
    <name type="synonym">Xanthophyllomyces dendrorhous</name>
    <dbReference type="NCBI Taxonomy" id="264483"/>
    <lineage>
        <taxon>Eukaryota</taxon>
        <taxon>Fungi</taxon>
        <taxon>Dikarya</taxon>
        <taxon>Basidiomycota</taxon>
        <taxon>Agaricomycotina</taxon>
        <taxon>Tremellomycetes</taxon>
        <taxon>Cystofilobasidiales</taxon>
        <taxon>Mrakiaceae</taxon>
        <taxon>Phaffia</taxon>
    </lineage>
</organism>
<feature type="domain" description="DHHA2" evidence="6">
    <location>
        <begin position="425"/>
        <end position="617"/>
    </location>
</feature>
<dbReference type="EMBL" id="LN483332">
    <property type="protein sequence ID" value="CED85193.1"/>
    <property type="molecule type" value="Genomic_DNA"/>
</dbReference>